<feature type="region of interest" description="Disordered" evidence="1">
    <location>
        <begin position="83"/>
        <end position="167"/>
    </location>
</feature>
<reference evidence="2 3" key="1">
    <citation type="journal article" date="2019" name="Int. J. Syst. Evol. Microbiol.">
        <title>The Global Catalogue of Microorganisms (GCM) 10K type strain sequencing project: providing services to taxonomists for standard genome sequencing and annotation.</title>
        <authorList>
            <consortium name="The Broad Institute Genomics Platform"/>
            <consortium name="The Broad Institute Genome Sequencing Center for Infectious Disease"/>
            <person name="Wu L."/>
            <person name="Ma J."/>
        </authorList>
    </citation>
    <scope>NUCLEOTIDE SEQUENCE [LARGE SCALE GENOMIC DNA]</scope>
    <source>
        <strain evidence="2 3">JCM 13002</strain>
    </source>
</reference>
<dbReference type="Proteomes" id="UP001499987">
    <property type="component" value="Unassembled WGS sequence"/>
</dbReference>
<dbReference type="Pfam" id="PF01527">
    <property type="entry name" value="HTH_Tnp_1"/>
    <property type="match status" value="1"/>
</dbReference>
<comment type="caution">
    <text evidence="2">The sequence shown here is derived from an EMBL/GenBank/DDBJ whole genome shotgun (WGS) entry which is preliminary data.</text>
</comment>
<protein>
    <recommendedName>
        <fullName evidence="4">Transposase</fullName>
    </recommendedName>
</protein>
<proteinExistence type="predicted"/>
<dbReference type="SUPFAM" id="SSF46689">
    <property type="entry name" value="Homeodomain-like"/>
    <property type="match status" value="1"/>
</dbReference>
<name>A0ABN1TW69_9ACTN</name>
<feature type="compositionally biased region" description="Basic and acidic residues" evidence="1">
    <location>
        <begin position="100"/>
        <end position="116"/>
    </location>
</feature>
<gene>
    <name evidence="2" type="ORF">GCM10009663_52510</name>
</gene>
<evidence type="ECO:0000313" key="2">
    <source>
        <dbReference type="EMBL" id="GAA1103593.1"/>
    </source>
</evidence>
<sequence length="167" mass="17770">MRVVPERDVIRWATGLTHVLPILHPVRHGMLEAKRASERLTPRSFTREGAARGVRVIDRQADVKDVAADLGVTPETLWTWVRDAENGGSEPGSRPGPESVHAEPSRLRAESAHSRDSSAAAPEATRGPAGTRAPNATRSSPPQARALQAPEGRGAAPAASPRGVPRP</sequence>
<evidence type="ECO:0008006" key="4">
    <source>
        <dbReference type="Google" id="ProtNLM"/>
    </source>
</evidence>
<dbReference type="Gene3D" id="1.10.10.60">
    <property type="entry name" value="Homeodomain-like"/>
    <property type="match status" value="1"/>
</dbReference>
<dbReference type="InterPro" id="IPR002514">
    <property type="entry name" value="Transposase_8"/>
</dbReference>
<dbReference type="InterPro" id="IPR009057">
    <property type="entry name" value="Homeodomain-like_sf"/>
</dbReference>
<evidence type="ECO:0000256" key="1">
    <source>
        <dbReference type="SAM" id="MobiDB-lite"/>
    </source>
</evidence>
<evidence type="ECO:0000313" key="3">
    <source>
        <dbReference type="Proteomes" id="UP001499987"/>
    </source>
</evidence>
<accession>A0ABN1TW69</accession>
<keyword evidence="3" id="KW-1185">Reference proteome</keyword>
<dbReference type="EMBL" id="BAAALD010000060">
    <property type="protein sequence ID" value="GAA1103593.1"/>
    <property type="molecule type" value="Genomic_DNA"/>
</dbReference>
<feature type="compositionally biased region" description="Low complexity" evidence="1">
    <location>
        <begin position="149"/>
        <end position="167"/>
    </location>
</feature>
<feature type="compositionally biased region" description="Low complexity" evidence="1">
    <location>
        <begin position="86"/>
        <end position="99"/>
    </location>
</feature>
<organism evidence="2 3">
    <name type="scientific">Kitasatospora arboriphila</name>
    <dbReference type="NCBI Taxonomy" id="258052"/>
    <lineage>
        <taxon>Bacteria</taxon>
        <taxon>Bacillati</taxon>
        <taxon>Actinomycetota</taxon>
        <taxon>Actinomycetes</taxon>
        <taxon>Kitasatosporales</taxon>
        <taxon>Streptomycetaceae</taxon>
        <taxon>Kitasatospora</taxon>
    </lineage>
</organism>